<dbReference type="EMBL" id="ATLV01015360">
    <property type="status" value="NOT_ANNOTATED_CDS"/>
    <property type="molecule type" value="Genomic_DNA"/>
</dbReference>
<name>A0A084VQZ5_ANOSI</name>
<evidence type="ECO:0000256" key="1">
    <source>
        <dbReference type="SAM" id="MobiDB-lite"/>
    </source>
</evidence>
<dbReference type="EMBL" id="KE525007">
    <property type="protein sequence ID" value="KFB40389.1"/>
    <property type="molecule type" value="Genomic_DNA"/>
</dbReference>
<reference evidence="2 4" key="1">
    <citation type="journal article" date="2014" name="BMC Genomics">
        <title>Genome sequence of Anopheles sinensis provides insight into genetics basis of mosquito competence for malaria parasites.</title>
        <authorList>
            <person name="Zhou D."/>
            <person name="Zhang D."/>
            <person name="Ding G."/>
            <person name="Shi L."/>
            <person name="Hou Q."/>
            <person name="Ye Y."/>
            <person name="Xu Y."/>
            <person name="Zhou H."/>
            <person name="Xiong C."/>
            <person name="Li S."/>
            <person name="Yu J."/>
            <person name="Hong S."/>
            <person name="Yu X."/>
            <person name="Zou P."/>
            <person name="Chen C."/>
            <person name="Chang X."/>
            <person name="Wang W."/>
            <person name="Lv Y."/>
            <person name="Sun Y."/>
            <person name="Ma L."/>
            <person name="Shen B."/>
            <person name="Zhu C."/>
        </authorList>
    </citation>
    <scope>NUCLEOTIDE SEQUENCE [LARGE SCALE GENOMIC DNA]</scope>
</reference>
<evidence type="ECO:0000313" key="4">
    <source>
        <dbReference type="Proteomes" id="UP000030765"/>
    </source>
</evidence>
<protein>
    <submittedName>
        <fullName evidence="2 3">Uncharacterized protein</fullName>
    </submittedName>
</protein>
<proteinExistence type="predicted"/>
<feature type="compositionally biased region" description="Polar residues" evidence="1">
    <location>
        <begin position="132"/>
        <end position="146"/>
    </location>
</feature>
<organism evidence="2">
    <name type="scientific">Anopheles sinensis</name>
    <name type="common">Mosquito</name>
    <dbReference type="NCBI Taxonomy" id="74873"/>
    <lineage>
        <taxon>Eukaryota</taxon>
        <taxon>Metazoa</taxon>
        <taxon>Ecdysozoa</taxon>
        <taxon>Arthropoda</taxon>
        <taxon>Hexapoda</taxon>
        <taxon>Insecta</taxon>
        <taxon>Pterygota</taxon>
        <taxon>Neoptera</taxon>
        <taxon>Endopterygota</taxon>
        <taxon>Diptera</taxon>
        <taxon>Nematocera</taxon>
        <taxon>Culicoidea</taxon>
        <taxon>Culicidae</taxon>
        <taxon>Anophelinae</taxon>
        <taxon>Anopheles</taxon>
    </lineage>
</organism>
<sequence length="156" mass="16937">MLERVSGHTCVLSLHRCVSDGCNGLTGGQLASATSIDMCVCTWCTYNLGHNNCAKTPTPTGGLDCGGSDIRKKVLLLLQIIVCSLRQNKVRLTDWRHRIRTTALFLCPGRMNSSVNLHTQRHHHPTDLPPTADQTKCNKSCSTGPNAPTEGTVEVL</sequence>
<dbReference type="Proteomes" id="UP000030765">
    <property type="component" value="Unassembled WGS sequence"/>
</dbReference>
<feature type="region of interest" description="Disordered" evidence="1">
    <location>
        <begin position="118"/>
        <end position="156"/>
    </location>
</feature>
<evidence type="ECO:0000313" key="3">
    <source>
        <dbReference type="EnsemblMetazoa" id="ASIC007863-PA"/>
    </source>
</evidence>
<accession>A0A084VQZ5</accession>
<reference evidence="3" key="2">
    <citation type="submission" date="2020-05" db="UniProtKB">
        <authorList>
            <consortium name="EnsemblMetazoa"/>
        </authorList>
    </citation>
    <scope>IDENTIFICATION</scope>
</reference>
<gene>
    <name evidence="2" type="ORF">ZHAS_00007863</name>
</gene>
<dbReference type="VEuPathDB" id="VectorBase:ASIC007863"/>
<dbReference type="EnsemblMetazoa" id="ASIC007863-RA">
    <property type="protein sequence ID" value="ASIC007863-PA"/>
    <property type="gene ID" value="ASIC007863"/>
</dbReference>
<dbReference type="AlphaFoldDB" id="A0A084VQZ5"/>
<keyword evidence="4" id="KW-1185">Reference proteome</keyword>
<evidence type="ECO:0000313" key="2">
    <source>
        <dbReference type="EMBL" id="KFB40389.1"/>
    </source>
</evidence>